<name>A0ABV3M1I4_9ACTN</name>
<accession>A0ABV3M1I4</accession>
<evidence type="ECO:0000313" key="3">
    <source>
        <dbReference type="EMBL" id="MEW2365076.1"/>
    </source>
</evidence>
<dbReference type="EMBL" id="JBEYRS010000010">
    <property type="protein sequence ID" value="MEW2365076.1"/>
    <property type="molecule type" value="Genomic_DNA"/>
</dbReference>
<dbReference type="Proteomes" id="UP001553843">
    <property type="component" value="Unassembled WGS sequence"/>
</dbReference>
<keyword evidence="4" id="KW-1185">Reference proteome</keyword>
<proteinExistence type="predicted"/>
<keyword evidence="2" id="KW-0732">Signal</keyword>
<protein>
    <recommendedName>
        <fullName evidence="5">Lipoprotein</fullName>
    </recommendedName>
</protein>
<dbReference type="RefSeq" id="WP_359781608.1">
    <property type="nucleotide sequence ID" value="NZ_JBEYRR010000010.1"/>
</dbReference>
<feature type="signal peptide" evidence="2">
    <location>
        <begin position="1"/>
        <end position="29"/>
    </location>
</feature>
<sequence>MHIRSSSRLGAVAALAAALLVGCAGQGNGGSGGTPGEKRSTSAPSTSRPTADTPSGNGRSWEPDDALQRAQRALDAYADDGTHPKLVDSDTSYIASGADKTYEAPGDRPYRLDLTCDTRGVDELTLTLSRGEDEQAYGIGCGDPEADQFNIPSGTSFKISVDPVKDGTGLVLWRLSTIAPDDVEGCDDDITACED</sequence>
<evidence type="ECO:0000313" key="4">
    <source>
        <dbReference type="Proteomes" id="UP001553843"/>
    </source>
</evidence>
<dbReference type="PROSITE" id="PS51257">
    <property type="entry name" value="PROKAR_LIPOPROTEIN"/>
    <property type="match status" value="1"/>
</dbReference>
<gene>
    <name evidence="3" type="ORF">AB0887_24400</name>
</gene>
<feature type="compositionally biased region" description="Gly residues" evidence="1">
    <location>
        <begin position="24"/>
        <end position="35"/>
    </location>
</feature>
<evidence type="ECO:0008006" key="5">
    <source>
        <dbReference type="Google" id="ProtNLM"/>
    </source>
</evidence>
<evidence type="ECO:0000256" key="1">
    <source>
        <dbReference type="SAM" id="MobiDB-lite"/>
    </source>
</evidence>
<feature type="region of interest" description="Disordered" evidence="1">
    <location>
        <begin position="24"/>
        <end position="83"/>
    </location>
</feature>
<evidence type="ECO:0000256" key="2">
    <source>
        <dbReference type="SAM" id="SignalP"/>
    </source>
</evidence>
<feature type="compositionally biased region" description="Low complexity" evidence="1">
    <location>
        <begin position="41"/>
        <end position="55"/>
    </location>
</feature>
<feature type="chain" id="PRO_5045139500" description="Lipoprotein" evidence="2">
    <location>
        <begin position="30"/>
        <end position="195"/>
    </location>
</feature>
<reference evidence="3 4" key="1">
    <citation type="submission" date="2024-06" db="EMBL/GenBank/DDBJ databases">
        <title>The Natural Products Discovery Center: Release of the First 8490 Sequenced Strains for Exploring Actinobacteria Biosynthetic Diversity.</title>
        <authorList>
            <person name="Kalkreuter E."/>
            <person name="Kautsar S.A."/>
            <person name="Yang D."/>
            <person name="Bader C.D."/>
            <person name="Teijaro C.N."/>
            <person name="Fluegel L."/>
            <person name="Davis C.M."/>
            <person name="Simpson J.R."/>
            <person name="Lauterbach L."/>
            <person name="Steele A.D."/>
            <person name="Gui C."/>
            <person name="Meng S."/>
            <person name="Li G."/>
            <person name="Viehrig K."/>
            <person name="Ye F."/>
            <person name="Su P."/>
            <person name="Kiefer A.F."/>
            <person name="Nichols A."/>
            <person name="Cepeda A.J."/>
            <person name="Yan W."/>
            <person name="Fan B."/>
            <person name="Jiang Y."/>
            <person name="Adhikari A."/>
            <person name="Zheng C.-J."/>
            <person name="Schuster L."/>
            <person name="Cowan T.M."/>
            <person name="Smanski M.J."/>
            <person name="Chevrette M.G."/>
            <person name="De Carvalho L.P.S."/>
            <person name="Shen B."/>
        </authorList>
    </citation>
    <scope>NUCLEOTIDE SEQUENCE [LARGE SCALE GENOMIC DNA]</scope>
    <source>
        <strain evidence="3 4">NPDC047833</strain>
    </source>
</reference>
<comment type="caution">
    <text evidence="3">The sequence shown here is derived from an EMBL/GenBank/DDBJ whole genome shotgun (WGS) entry which is preliminary data.</text>
</comment>
<organism evidence="3 4">
    <name type="scientific">Streptomyces huasconensis</name>
    <dbReference type="NCBI Taxonomy" id="1854574"/>
    <lineage>
        <taxon>Bacteria</taxon>
        <taxon>Bacillati</taxon>
        <taxon>Actinomycetota</taxon>
        <taxon>Actinomycetes</taxon>
        <taxon>Kitasatosporales</taxon>
        <taxon>Streptomycetaceae</taxon>
        <taxon>Streptomyces</taxon>
    </lineage>
</organism>